<dbReference type="Proteomes" id="UP000310719">
    <property type="component" value="Chromosome"/>
</dbReference>
<dbReference type="Pfam" id="PF00376">
    <property type="entry name" value="MerR"/>
    <property type="match status" value="1"/>
</dbReference>
<protein>
    <submittedName>
        <fullName evidence="2">HTH-type transcriptional activator tipA</fullName>
    </submittedName>
</protein>
<dbReference type="PRINTS" id="PR00040">
    <property type="entry name" value="HTHMERR"/>
</dbReference>
<organism evidence="2 3">
    <name type="scientific">Leclercia adecarboxylata</name>
    <dbReference type="NCBI Taxonomy" id="83655"/>
    <lineage>
        <taxon>Bacteria</taxon>
        <taxon>Pseudomonadati</taxon>
        <taxon>Pseudomonadota</taxon>
        <taxon>Gammaproteobacteria</taxon>
        <taxon>Enterobacterales</taxon>
        <taxon>Enterobacteriaceae</taxon>
        <taxon>Leclercia</taxon>
    </lineage>
</organism>
<evidence type="ECO:0000313" key="3">
    <source>
        <dbReference type="Proteomes" id="UP000310719"/>
    </source>
</evidence>
<dbReference type="SUPFAM" id="SSF46955">
    <property type="entry name" value="Putative DNA-binding domain"/>
    <property type="match status" value="1"/>
</dbReference>
<name>A0A4V6JIS5_9ENTR</name>
<dbReference type="PROSITE" id="PS50937">
    <property type="entry name" value="HTH_MERR_2"/>
    <property type="match status" value="1"/>
</dbReference>
<dbReference type="EMBL" id="LR590464">
    <property type="protein sequence ID" value="VTP69253.1"/>
    <property type="molecule type" value="Genomic_DNA"/>
</dbReference>
<dbReference type="GO" id="GO:0003677">
    <property type="term" value="F:DNA binding"/>
    <property type="evidence" value="ECO:0007669"/>
    <property type="project" value="InterPro"/>
</dbReference>
<dbReference type="PROSITE" id="PS00552">
    <property type="entry name" value="HTH_MERR_1"/>
    <property type="match status" value="1"/>
</dbReference>
<gene>
    <name evidence="2" type="primary">tipA</name>
    <name evidence="2" type="ORF">NCTC13032_04154</name>
</gene>
<evidence type="ECO:0000313" key="2">
    <source>
        <dbReference type="EMBL" id="VTP69253.1"/>
    </source>
</evidence>
<evidence type="ECO:0000259" key="1">
    <source>
        <dbReference type="PROSITE" id="PS50937"/>
    </source>
</evidence>
<dbReference type="InterPro" id="IPR000551">
    <property type="entry name" value="MerR-type_HTH_dom"/>
</dbReference>
<feature type="domain" description="HTH merR-type" evidence="1">
    <location>
        <begin position="2"/>
        <end position="34"/>
    </location>
</feature>
<dbReference type="GO" id="GO:0006355">
    <property type="term" value="P:regulation of DNA-templated transcription"/>
    <property type="evidence" value="ECO:0007669"/>
    <property type="project" value="InterPro"/>
</dbReference>
<proteinExistence type="predicted"/>
<sequence>MLIQVGELAKRAGITVRTLHHYEQTGLLLPSARSGGRVPAL</sequence>
<accession>A0A4V6JIS5</accession>
<dbReference type="Gene3D" id="1.10.1660.10">
    <property type="match status" value="1"/>
</dbReference>
<dbReference type="AlphaFoldDB" id="A0A4V6JIS5"/>
<reference evidence="2 3" key="1">
    <citation type="submission" date="2019-05" db="EMBL/GenBank/DDBJ databases">
        <authorList>
            <consortium name="Pathogen Informatics"/>
        </authorList>
    </citation>
    <scope>NUCLEOTIDE SEQUENCE [LARGE SCALE GENOMIC DNA]</scope>
    <source>
        <strain evidence="2 3">NCTC13032</strain>
    </source>
</reference>
<dbReference type="InterPro" id="IPR009061">
    <property type="entry name" value="DNA-bd_dom_put_sf"/>
</dbReference>